<comment type="catalytic activity">
    <reaction evidence="1">
        <text>UDP-alpha-D-glucose = UDP-alpha-D-galactose</text>
        <dbReference type="Rhea" id="RHEA:22168"/>
        <dbReference type="ChEBI" id="CHEBI:58885"/>
        <dbReference type="ChEBI" id="CHEBI:66914"/>
        <dbReference type="EC" id="5.1.3.2"/>
    </reaction>
</comment>
<comment type="similarity">
    <text evidence="4">Belongs to the NAD(P)-dependent epimerase/dehydratase family.</text>
</comment>
<sequence length="337" mass="35604">MTVLITGGAGFIGSTVASACADRGHEVVVLDDLSTGTPVFAARHRFYRGDIADADLIDRIVRENPDITTVVHCAARIVVPESVADPFGYFDSNVARTVSLLQGLARNGIDRVVFSSSAAIYDTPADGVVAEGSPLAPPSPYADTKAVIERVLAAGAGAGLLRAVALRYFNPIGADPRLRTGLQVPTPSHALGKLISAWRADEPFVVTGTDWPTRDGSGVRDYVHVWDLAEAHALVVDRFDDVVDEREPFRAVNLGTGQGTTVLELVEAFGRVAGGLPRVEIGAARAGDTAGAFADVSLARELLGWEARLTVDEGIADSLRWSDLARRQGLFAPAPSP</sequence>
<dbReference type="RefSeq" id="WP_146853591.1">
    <property type="nucleotide sequence ID" value="NZ_BAAAHR010000006.1"/>
</dbReference>
<dbReference type="NCBIfam" id="TIGR01179">
    <property type="entry name" value="galE"/>
    <property type="match status" value="1"/>
</dbReference>
<dbReference type="EMBL" id="JACGWW010000003">
    <property type="protein sequence ID" value="MBA8814088.1"/>
    <property type="molecule type" value="Genomic_DNA"/>
</dbReference>
<dbReference type="EMBL" id="BJUV01000007">
    <property type="protein sequence ID" value="GEK82680.1"/>
    <property type="molecule type" value="Genomic_DNA"/>
</dbReference>
<dbReference type="Proteomes" id="UP000321154">
    <property type="component" value="Unassembled WGS sequence"/>
</dbReference>
<evidence type="ECO:0000256" key="2">
    <source>
        <dbReference type="ARBA" id="ARBA00001911"/>
    </source>
</evidence>
<evidence type="ECO:0000256" key="7">
    <source>
        <dbReference type="ARBA" id="ARBA00023027"/>
    </source>
</evidence>
<evidence type="ECO:0000256" key="5">
    <source>
        <dbReference type="ARBA" id="ARBA00013189"/>
    </source>
</evidence>
<evidence type="ECO:0000259" key="12">
    <source>
        <dbReference type="Pfam" id="PF01370"/>
    </source>
</evidence>
<evidence type="ECO:0000256" key="3">
    <source>
        <dbReference type="ARBA" id="ARBA00004947"/>
    </source>
</evidence>
<evidence type="ECO:0000313" key="15">
    <source>
        <dbReference type="Proteomes" id="UP000321154"/>
    </source>
</evidence>
<evidence type="ECO:0000256" key="11">
    <source>
        <dbReference type="ARBA" id="ARBA00033067"/>
    </source>
</evidence>
<evidence type="ECO:0000313" key="16">
    <source>
        <dbReference type="Proteomes" id="UP000522688"/>
    </source>
</evidence>
<evidence type="ECO:0000256" key="1">
    <source>
        <dbReference type="ARBA" id="ARBA00000083"/>
    </source>
</evidence>
<dbReference type="Gene3D" id="3.90.25.10">
    <property type="entry name" value="UDP-galactose 4-epimerase, domain 1"/>
    <property type="match status" value="1"/>
</dbReference>
<dbReference type="GO" id="GO:0006012">
    <property type="term" value="P:galactose metabolic process"/>
    <property type="evidence" value="ECO:0007669"/>
    <property type="project" value="UniProtKB-UniPathway"/>
</dbReference>
<keyword evidence="8 14" id="KW-0413">Isomerase</keyword>
<evidence type="ECO:0000313" key="14">
    <source>
        <dbReference type="EMBL" id="MBA8814088.1"/>
    </source>
</evidence>
<proteinExistence type="inferred from homology"/>
<reference evidence="14 16" key="2">
    <citation type="submission" date="2020-07" db="EMBL/GenBank/DDBJ databases">
        <title>Sequencing the genomes of 1000 actinobacteria strains.</title>
        <authorList>
            <person name="Klenk H.-P."/>
        </authorList>
    </citation>
    <scope>NUCLEOTIDE SEQUENCE [LARGE SCALE GENOMIC DNA]</scope>
    <source>
        <strain evidence="14 16">DSM 10309</strain>
    </source>
</reference>
<dbReference type="UniPathway" id="UPA00214"/>
<evidence type="ECO:0000256" key="10">
    <source>
        <dbReference type="ARBA" id="ARBA00031367"/>
    </source>
</evidence>
<dbReference type="InterPro" id="IPR001509">
    <property type="entry name" value="Epimerase_deHydtase"/>
</dbReference>
<dbReference type="InterPro" id="IPR005886">
    <property type="entry name" value="UDP_G4E"/>
</dbReference>
<comment type="cofactor">
    <cofactor evidence="2">
        <name>NAD(+)</name>
        <dbReference type="ChEBI" id="CHEBI:57540"/>
    </cofactor>
</comment>
<dbReference type="Pfam" id="PF01370">
    <property type="entry name" value="Epimerase"/>
    <property type="match status" value="1"/>
</dbReference>
<comment type="pathway">
    <text evidence="3">Carbohydrate metabolism; galactose metabolism.</text>
</comment>
<dbReference type="OrthoDB" id="9801785at2"/>
<keyword evidence="15" id="KW-1185">Reference proteome</keyword>
<organism evidence="14 16">
    <name type="scientific">Frigoribacterium faeni</name>
    <dbReference type="NCBI Taxonomy" id="145483"/>
    <lineage>
        <taxon>Bacteria</taxon>
        <taxon>Bacillati</taxon>
        <taxon>Actinomycetota</taxon>
        <taxon>Actinomycetes</taxon>
        <taxon>Micrococcales</taxon>
        <taxon>Microbacteriaceae</taxon>
        <taxon>Frigoribacterium</taxon>
    </lineage>
</organism>
<reference evidence="13 15" key="1">
    <citation type="submission" date="2019-07" db="EMBL/GenBank/DDBJ databases">
        <title>Whole genome shotgun sequence of Frigoribacterium faeni NBRC 103066.</title>
        <authorList>
            <person name="Hosoyama A."/>
            <person name="Uohara A."/>
            <person name="Ohji S."/>
            <person name="Ichikawa N."/>
        </authorList>
    </citation>
    <scope>NUCLEOTIDE SEQUENCE [LARGE SCALE GENOMIC DNA]</scope>
    <source>
        <strain evidence="13 15">NBRC 103066</strain>
    </source>
</reference>
<name>A0A7W3JJN6_9MICO</name>
<comment type="caution">
    <text evidence="14">The sequence shown here is derived from an EMBL/GenBank/DDBJ whole genome shotgun (WGS) entry which is preliminary data.</text>
</comment>
<dbReference type="Proteomes" id="UP000522688">
    <property type="component" value="Unassembled WGS sequence"/>
</dbReference>
<dbReference type="InterPro" id="IPR036291">
    <property type="entry name" value="NAD(P)-bd_dom_sf"/>
</dbReference>
<dbReference type="AlphaFoldDB" id="A0A7W3JJN6"/>
<dbReference type="GO" id="GO:0003978">
    <property type="term" value="F:UDP-glucose 4-epimerase activity"/>
    <property type="evidence" value="ECO:0007669"/>
    <property type="project" value="UniProtKB-EC"/>
</dbReference>
<dbReference type="Gene3D" id="3.40.50.720">
    <property type="entry name" value="NAD(P)-binding Rossmann-like Domain"/>
    <property type="match status" value="1"/>
</dbReference>
<keyword evidence="7" id="KW-0520">NAD</keyword>
<dbReference type="EC" id="5.1.3.2" evidence="5"/>
<evidence type="ECO:0000256" key="4">
    <source>
        <dbReference type="ARBA" id="ARBA00007637"/>
    </source>
</evidence>
<accession>A0A7W3JJN6</accession>
<dbReference type="PANTHER" id="PTHR43725:SF53">
    <property type="entry name" value="UDP-ARABINOSE 4-EPIMERASE 1"/>
    <property type="match status" value="1"/>
</dbReference>
<keyword evidence="9" id="KW-0119">Carbohydrate metabolism</keyword>
<evidence type="ECO:0000256" key="6">
    <source>
        <dbReference type="ARBA" id="ARBA00018569"/>
    </source>
</evidence>
<dbReference type="SUPFAM" id="SSF51735">
    <property type="entry name" value="NAD(P)-binding Rossmann-fold domains"/>
    <property type="match status" value="1"/>
</dbReference>
<evidence type="ECO:0000313" key="13">
    <source>
        <dbReference type="EMBL" id="GEK82680.1"/>
    </source>
</evidence>
<feature type="domain" description="NAD-dependent epimerase/dehydratase" evidence="12">
    <location>
        <begin position="3"/>
        <end position="244"/>
    </location>
</feature>
<protein>
    <recommendedName>
        <fullName evidence="6">UDP-glucose 4-epimerase</fullName>
        <ecNumber evidence="5">5.1.3.2</ecNumber>
    </recommendedName>
    <alternativeName>
        <fullName evidence="11">Galactowaldenase</fullName>
    </alternativeName>
    <alternativeName>
        <fullName evidence="10">UDP-galactose 4-epimerase</fullName>
    </alternativeName>
</protein>
<dbReference type="PANTHER" id="PTHR43725">
    <property type="entry name" value="UDP-GLUCOSE 4-EPIMERASE"/>
    <property type="match status" value="1"/>
</dbReference>
<gene>
    <name evidence="14" type="ORF">FB463_002354</name>
    <name evidence="13" type="ORF">FFA01_09890</name>
</gene>
<evidence type="ECO:0000256" key="9">
    <source>
        <dbReference type="ARBA" id="ARBA00023277"/>
    </source>
</evidence>
<evidence type="ECO:0000256" key="8">
    <source>
        <dbReference type="ARBA" id="ARBA00023235"/>
    </source>
</evidence>